<dbReference type="InterPro" id="IPR011545">
    <property type="entry name" value="DEAD/DEAH_box_helicase_dom"/>
</dbReference>
<dbReference type="PROSITE" id="PS51192">
    <property type="entry name" value="HELICASE_ATP_BIND_1"/>
    <property type="match status" value="1"/>
</dbReference>
<evidence type="ECO:0000256" key="5">
    <source>
        <dbReference type="ARBA" id="ARBA00023235"/>
    </source>
</evidence>
<keyword evidence="4" id="KW-0238">DNA-binding</keyword>
<dbReference type="InterPro" id="IPR014001">
    <property type="entry name" value="Helicase_ATP-bd"/>
</dbReference>
<evidence type="ECO:0000256" key="1">
    <source>
        <dbReference type="ARBA" id="ARBA00005446"/>
    </source>
</evidence>
<keyword evidence="5" id="KW-0413">Isomerase</keyword>
<comment type="caution">
    <text evidence="10">The sequence shown here is derived from an EMBL/GenBank/DDBJ whole genome shotgun (WGS) entry which is preliminary data.</text>
</comment>
<name>A0AAD4L2M9_9AGAM</name>
<feature type="domain" description="Helicase ATP-binding" evidence="8">
    <location>
        <begin position="81"/>
        <end position="250"/>
    </location>
</feature>
<keyword evidence="3" id="KW-0067">ATP-binding</keyword>
<dbReference type="SUPFAM" id="SSF52540">
    <property type="entry name" value="P-loop containing nucleoside triphosphate hydrolases"/>
    <property type="match status" value="1"/>
</dbReference>
<dbReference type="Gene3D" id="3.40.50.300">
    <property type="entry name" value="P-loop containing nucleotide triphosphate hydrolases"/>
    <property type="match status" value="2"/>
</dbReference>
<dbReference type="GO" id="GO:0009378">
    <property type="term" value="F:four-way junction helicase activity"/>
    <property type="evidence" value="ECO:0007669"/>
    <property type="project" value="TreeGrafter"/>
</dbReference>
<keyword evidence="10" id="KW-0378">Hydrolase</keyword>
<evidence type="ECO:0000256" key="3">
    <source>
        <dbReference type="ARBA" id="ARBA00022840"/>
    </source>
</evidence>
<accession>A0AAD4L2M9</accession>
<protein>
    <recommendedName>
        <fullName evidence="7">DNA 3'-5' helicase</fullName>
        <ecNumber evidence="7">5.6.2.4</ecNumber>
    </recommendedName>
</protein>
<dbReference type="GO" id="GO:0005524">
    <property type="term" value="F:ATP binding"/>
    <property type="evidence" value="ECO:0007669"/>
    <property type="project" value="UniProtKB-KW"/>
</dbReference>
<dbReference type="EC" id="5.6.2.4" evidence="7"/>
<dbReference type="PROSITE" id="PS51194">
    <property type="entry name" value="HELICASE_CTER"/>
    <property type="match status" value="1"/>
</dbReference>
<comment type="catalytic activity">
    <reaction evidence="6">
        <text>Couples ATP hydrolysis with the unwinding of duplex DNA by translocating in the 3'-5' direction.</text>
        <dbReference type="EC" id="5.6.2.4"/>
    </reaction>
</comment>
<evidence type="ECO:0000313" key="11">
    <source>
        <dbReference type="Proteomes" id="UP001201163"/>
    </source>
</evidence>
<sequence>MSTVSTDTAPVLSERLQSLRSCSVDELNQLVSTLRLLERLPVAFLDGLSEEDKILCYRVALMCYCVTNSMQIPCEMQLRVVLADQHKKDALVSAGTGSGKTLPIVLNTLLDTPEKKLVTLVISPLKRLQVTQENDFNTRYGIPTVVINEDTPREDAWWTENIWNNGKRTPGTARVLIVTVEQLFKSREGHLPRLALLLRNRSFQKHLVRIVVDEAHNIYTAGLPHYGLDAFRPAWGRLDELRAIFPASYVSIHVSSNRPNTMYATHEVVNSIEDLCNYECFLAVPFSMATQPRVLIFVDNKGLACRISSHLDSCLPPQLRNKGIYLEATHEAFTTPSGTCRVLVATSSQSVGVDFPDVKIVCTVGLPGTTVDTLQRAGRALRNSDDHAFFIIFHEPWVHELSLSEYSEGDLSDPDRPRGQLRSHAQWRERASLSSLKLVKDPSCLRAEFASYLGDASEEGTAEPTYCLNCGGSQVSLCDFLPGPFLYVPWSPSLAPKAKRAQNLYRPVQECSFLECRLVKWLESVHSEDPLCSVRLPHLVLSVSQRAILVRTHPNKIKSAQDITALLNQTSEWASEWSQGLFEVITKFAIDYERCTTEKTGVQRKRKRQ</sequence>
<reference evidence="10" key="1">
    <citation type="submission" date="2022-01" db="EMBL/GenBank/DDBJ databases">
        <title>Comparative genomics reveals a dynamic genome evolution in the ectomycorrhizal milk-cap (Lactarius) mushrooms.</title>
        <authorList>
            <consortium name="DOE Joint Genome Institute"/>
            <person name="Lebreton A."/>
            <person name="Tang N."/>
            <person name="Kuo A."/>
            <person name="LaButti K."/>
            <person name="Drula E."/>
            <person name="Barry K."/>
            <person name="Clum A."/>
            <person name="Lipzen A."/>
            <person name="Mousain D."/>
            <person name="Ng V."/>
            <person name="Wang R."/>
            <person name="Wang X."/>
            <person name="Dai Y."/>
            <person name="Henrissat B."/>
            <person name="Grigoriev I.V."/>
            <person name="Guerin-Laguette A."/>
            <person name="Yu F."/>
            <person name="Martin F.M."/>
        </authorList>
    </citation>
    <scope>NUCLEOTIDE SEQUENCE</scope>
    <source>
        <strain evidence="10">QP</strain>
    </source>
</reference>
<dbReference type="Pfam" id="PF00270">
    <property type="entry name" value="DEAD"/>
    <property type="match status" value="1"/>
</dbReference>
<dbReference type="Pfam" id="PF00271">
    <property type="entry name" value="Helicase_C"/>
    <property type="match status" value="1"/>
</dbReference>
<dbReference type="GO" id="GO:0005737">
    <property type="term" value="C:cytoplasm"/>
    <property type="evidence" value="ECO:0007669"/>
    <property type="project" value="TreeGrafter"/>
</dbReference>
<feature type="domain" description="Helicase C-terminal" evidence="9">
    <location>
        <begin position="282"/>
        <end position="425"/>
    </location>
</feature>
<keyword evidence="2" id="KW-0547">Nucleotide-binding</keyword>
<dbReference type="GO" id="GO:0003677">
    <property type="term" value="F:DNA binding"/>
    <property type="evidence" value="ECO:0007669"/>
    <property type="project" value="UniProtKB-KW"/>
</dbReference>
<keyword evidence="11" id="KW-1185">Reference proteome</keyword>
<comment type="similarity">
    <text evidence="1">Belongs to the helicase family. RecQ subfamily.</text>
</comment>
<evidence type="ECO:0000256" key="7">
    <source>
        <dbReference type="ARBA" id="ARBA00034808"/>
    </source>
</evidence>
<dbReference type="GO" id="GO:0005694">
    <property type="term" value="C:chromosome"/>
    <property type="evidence" value="ECO:0007669"/>
    <property type="project" value="TreeGrafter"/>
</dbReference>
<dbReference type="PANTHER" id="PTHR13710:SF105">
    <property type="entry name" value="ATP-DEPENDENT DNA HELICASE Q1"/>
    <property type="match status" value="1"/>
</dbReference>
<evidence type="ECO:0000256" key="6">
    <source>
        <dbReference type="ARBA" id="ARBA00034617"/>
    </source>
</evidence>
<dbReference type="PANTHER" id="PTHR13710">
    <property type="entry name" value="DNA HELICASE RECQ FAMILY MEMBER"/>
    <property type="match status" value="1"/>
</dbReference>
<dbReference type="GO" id="GO:0043138">
    <property type="term" value="F:3'-5' DNA helicase activity"/>
    <property type="evidence" value="ECO:0007669"/>
    <property type="project" value="UniProtKB-EC"/>
</dbReference>
<dbReference type="SMART" id="SM00487">
    <property type="entry name" value="DEXDc"/>
    <property type="match status" value="1"/>
</dbReference>
<evidence type="ECO:0000256" key="2">
    <source>
        <dbReference type="ARBA" id="ARBA00022741"/>
    </source>
</evidence>
<evidence type="ECO:0000259" key="9">
    <source>
        <dbReference type="PROSITE" id="PS51194"/>
    </source>
</evidence>
<dbReference type="InterPro" id="IPR001650">
    <property type="entry name" value="Helicase_C-like"/>
</dbReference>
<dbReference type="AlphaFoldDB" id="A0AAD4L2M9"/>
<gene>
    <name evidence="10" type="ORF">EDB92DRAFT_2099767</name>
</gene>
<evidence type="ECO:0000313" key="10">
    <source>
        <dbReference type="EMBL" id="KAH8976417.1"/>
    </source>
</evidence>
<evidence type="ECO:0000259" key="8">
    <source>
        <dbReference type="PROSITE" id="PS51192"/>
    </source>
</evidence>
<evidence type="ECO:0000256" key="4">
    <source>
        <dbReference type="ARBA" id="ARBA00023125"/>
    </source>
</evidence>
<dbReference type="GO" id="GO:0000724">
    <property type="term" value="P:double-strand break repair via homologous recombination"/>
    <property type="evidence" value="ECO:0007669"/>
    <property type="project" value="TreeGrafter"/>
</dbReference>
<dbReference type="GO" id="GO:0016787">
    <property type="term" value="F:hydrolase activity"/>
    <property type="evidence" value="ECO:0007669"/>
    <property type="project" value="UniProtKB-KW"/>
</dbReference>
<dbReference type="InterPro" id="IPR027417">
    <property type="entry name" value="P-loop_NTPase"/>
</dbReference>
<proteinExistence type="inferred from homology"/>
<dbReference type="Proteomes" id="UP001201163">
    <property type="component" value="Unassembled WGS sequence"/>
</dbReference>
<organism evidence="10 11">
    <name type="scientific">Lactarius akahatsu</name>
    <dbReference type="NCBI Taxonomy" id="416441"/>
    <lineage>
        <taxon>Eukaryota</taxon>
        <taxon>Fungi</taxon>
        <taxon>Dikarya</taxon>
        <taxon>Basidiomycota</taxon>
        <taxon>Agaricomycotina</taxon>
        <taxon>Agaricomycetes</taxon>
        <taxon>Russulales</taxon>
        <taxon>Russulaceae</taxon>
        <taxon>Lactarius</taxon>
    </lineage>
</organism>
<dbReference type="EMBL" id="JAKELL010000721">
    <property type="protein sequence ID" value="KAH8976417.1"/>
    <property type="molecule type" value="Genomic_DNA"/>
</dbReference>